<dbReference type="AlphaFoldDB" id="A0A1B6H9Y2"/>
<name>A0A1B6H9Y2_9HEMI</name>
<proteinExistence type="predicted"/>
<reference evidence="1" key="1">
    <citation type="submission" date="2015-11" db="EMBL/GenBank/DDBJ databases">
        <title>De novo transcriptome assembly of four potential Pierce s Disease insect vectors from Arizona vineyards.</title>
        <authorList>
            <person name="Tassone E.E."/>
        </authorList>
    </citation>
    <scope>NUCLEOTIDE SEQUENCE</scope>
</reference>
<accession>A0A1B6H9Y2</accession>
<evidence type="ECO:0000313" key="1">
    <source>
        <dbReference type="EMBL" id="JAS71486.1"/>
    </source>
</evidence>
<evidence type="ECO:0008006" key="2">
    <source>
        <dbReference type="Google" id="ProtNLM"/>
    </source>
</evidence>
<sequence length="240" mass="27425">MLDSGKVKQVTMADTALRDLLPKLELLDQVPRLTQRKHLVDHATCQDPAYIFHGGQTDSISEGSHMIKAPQIENESNCRVLQSLNPIYVSPRDTVAVSRIAVIKYRQNKRTHKPELSGFWQQTSKSVQTPQPTKGTLDSMSDMIRKGELTVKHKHFLDRDLFSKNLYGFLPGKGTDHTQVGHTKAIQKHVENITASMNEHKYIAVVYLDFKRPFHSLDIEILTGKFKKYEIRGIFFWIGL</sequence>
<organism evidence="1">
    <name type="scientific">Homalodisca liturata</name>
    <dbReference type="NCBI Taxonomy" id="320908"/>
    <lineage>
        <taxon>Eukaryota</taxon>
        <taxon>Metazoa</taxon>
        <taxon>Ecdysozoa</taxon>
        <taxon>Arthropoda</taxon>
        <taxon>Hexapoda</taxon>
        <taxon>Insecta</taxon>
        <taxon>Pterygota</taxon>
        <taxon>Neoptera</taxon>
        <taxon>Paraneoptera</taxon>
        <taxon>Hemiptera</taxon>
        <taxon>Auchenorrhyncha</taxon>
        <taxon>Membracoidea</taxon>
        <taxon>Cicadellidae</taxon>
        <taxon>Cicadellinae</taxon>
        <taxon>Proconiini</taxon>
        <taxon>Homalodisca</taxon>
    </lineage>
</organism>
<protein>
    <recommendedName>
        <fullName evidence="2">Reverse transcriptase domain-containing protein</fullName>
    </recommendedName>
</protein>
<gene>
    <name evidence="1" type="ORF">g.34196</name>
</gene>
<dbReference type="EMBL" id="GECU01036220">
    <property type="protein sequence ID" value="JAS71486.1"/>
    <property type="molecule type" value="Transcribed_RNA"/>
</dbReference>